<dbReference type="EMBL" id="JAULSY010000168">
    <property type="protein sequence ID" value="KAK0660415.1"/>
    <property type="molecule type" value="Genomic_DNA"/>
</dbReference>
<feature type="compositionally biased region" description="Polar residues" evidence="1">
    <location>
        <begin position="19"/>
        <end position="28"/>
    </location>
</feature>
<dbReference type="PANTHER" id="PTHR37012:SF2">
    <property type="entry name" value="BZIP DOMAIN-CONTAINING PROTEIN-RELATED"/>
    <property type="match status" value="1"/>
</dbReference>
<feature type="region of interest" description="Disordered" evidence="1">
    <location>
        <begin position="272"/>
        <end position="317"/>
    </location>
</feature>
<evidence type="ECO:0000313" key="2">
    <source>
        <dbReference type="EMBL" id="KAK0660415.1"/>
    </source>
</evidence>
<dbReference type="CDD" id="cd14688">
    <property type="entry name" value="bZIP_YAP"/>
    <property type="match status" value="1"/>
</dbReference>
<keyword evidence="3" id="KW-1185">Reference proteome</keyword>
<organism evidence="2 3">
    <name type="scientific">Cercophora samala</name>
    <dbReference type="NCBI Taxonomy" id="330535"/>
    <lineage>
        <taxon>Eukaryota</taxon>
        <taxon>Fungi</taxon>
        <taxon>Dikarya</taxon>
        <taxon>Ascomycota</taxon>
        <taxon>Pezizomycotina</taxon>
        <taxon>Sordariomycetes</taxon>
        <taxon>Sordariomycetidae</taxon>
        <taxon>Sordariales</taxon>
        <taxon>Lasiosphaeriaceae</taxon>
        <taxon>Cercophora</taxon>
    </lineage>
</organism>
<dbReference type="Gene3D" id="1.20.5.170">
    <property type="match status" value="1"/>
</dbReference>
<dbReference type="PANTHER" id="PTHR37012">
    <property type="entry name" value="B-ZIP TRANSCRIPTION FACTOR (EUROFUNG)-RELATED"/>
    <property type="match status" value="1"/>
</dbReference>
<name>A0AA39YYF8_9PEZI</name>
<gene>
    <name evidence="2" type="ORF">QBC41DRAFT_383794</name>
</gene>
<feature type="compositionally biased region" description="Low complexity" evidence="1">
    <location>
        <begin position="295"/>
        <end position="304"/>
    </location>
</feature>
<dbReference type="Proteomes" id="UP001174997">
    <property type="component" value="Unassembled WGS sequence"/>
</dbReference>
<accession>A0AA39YYF8</accession>
<reference evidence="2" key="1">
    <citation type="submission" date="2023-06" db="EMBL/GenBank/DDBJ databases">
        <title>Genome-scale phylogeny and comparative genomics of the fungal order Sordariales.</title>
        <authorList>
            <consortium name="Lawrence Berkeley National Laboratory"/>
            <person name="Hensen N."/>
            <person name="Bonometti L."/>
            <person name="Westerberg I."/>
            <person name="Brannstrom I.O."/>
            <person name="Guillou S."/>
            <person name="Cros-Aarteil S."/>
            <person name="Calhoun S."/>
            <person name="Haridas S."/>
            <person name="Kuo A."/>
            <person name="Mondo S."/>
            <person name="Pangilinan J."/>
            <person name="Riley R."/>
            <person name="Labutti K."/>
            <person name="Andreopoulos B."/>
            <person name="Lipzen A."/>
            <person name="Chen C."/>
            <person name="Yanf M."/>
            <person name="Daum C."/>
            <person name="Ng V."/>
            <person name="Clum A."/>
            <person name="Steindorff A."/>
            <person name="Ohm R."/>
            <person name="Martin F."/>
            <person name="Silar P."/>
            <person name="Natvig D."/>
            <person name="Lalanne C."/>
            <person name="Gautier V."/>
            <person name="Ament-Velasquez S.L."/>
            <person name="Kruys A."/>
            <person name="Hutchinson M.I."/>
            <person name="Powell A.J."/>
            <person name="Barry K."/>
            <person name="Miller A.N."/>
            <person name="Grigoriev I.V."/>
            <person name="Debuchy R."/>
            <person name="Gladieux P."/>
            <person name="Thoren M.H."/>
            <person name="Johannesson H."/>
        </authorList>
    </citation>
    <scope>NUCLEOTIDE SEQUENCE</scope>
    <source>
        <strain evidence="2">CBS 307.81</strain>
    </source>
</reference>
<comment type="caution">
    <text evidence="2">The sequence shown here is derived from an EMBL/GenBank/DDBJ whole genome shotgun (WGS) entry which is preliminary data.</text>
</comment>
<evidence type="ECO:0000256" key="1">
    <source>
        <dbReference type="SAM" id="MobiDB-lite"/>
    </source>
</evidence>
<sequence>MTREASAEPPKPSKRKGTRSVSTLTPTQLARKRANDREAQRAIRARTKEHIERLEKELEEFRSRQSRDETINQLKMRNNALEREVFNLREELKRCSHMFSPPGISQPSAPACSLPASILTTPAPGFEPADMLPAGHAGIPSRPPPFGQPSNDYSSAPPTFAFVPTTDEQWPSGVSVSSVPVSSVSVPSVVSSPCSSPSHPEDPFLPAYIPTSMPAMMEGNVITPTSMPCMDPATATKLEFEQQEIDPGTTTSRGPDQFPEPRTNANKVASAADHGYSNPNVSQPAAGYIPPPPWSTTMYPPSYYQPQSHGLPQAAGL</sequence>
<proteinExistence type="predicted"/>
<evidence type="ECO:0008006" key="4">
    <source>
        <dbReference type="Google" id="ProtNLM"/>
    </source>
</evidence>
<dbReference type="AlphaFoldDB" id="A0AA39YYF8"/>
<evidence type="ECO:0000313" key="3">
    <source>
        <dbReference type="Proteomes" id="UP001174997"/>
    </source>
</evidence>
<feature type="region of interest" description="Disordered" evidence="1">
    <location>
        <begin position="1"/>
        <end position="40"/>
    </location>
</feature>
<protein>
    <recommendedName>
        <fullName evidence="4">BZIP transcription factor</fullName>
    </recommendedName>
</protein>